<proteinExistence type="predicted"/>
<evidence type="ECO:0000313" key="3">
    <source>
        <dbReference type="EMBL" id="TKS70094.1"/>
    </source>
</evidence>
<evidence type="ECO:0000259" key="2">
    <source>
        <dbReference type="Pfam" id="PF13843"/>
    </source>
</evidence>
<feature type="region of interest" description="Disordered" evidence="1">
    <location>
        <begin position="46"/>
        <end position="228"/>
    </location>
</feature>
<evidence type="ECO:0000256" key="1">
    <source>
        <dbReference type="SAM" id="MobiDB-lite"/>
    </source>
</evidence>
<dbReference type="PANTHER" id="PTHR47055">
    <property type="entry name" value="DDE_TNP_1_7 DOMAIN-CONTAINING PROTEIN"/>
    <property type="match status" value="1"/>
</dbReference>
<reference evidence="3 4" key="1">
    <citation type="submission" date="2019-01" db="EMBL/GenBank/DDBJ databases">
        <title>Genome Assembly of Collichthys lucidus.</title>
        <authorList>
            <person name="Cai M."/>
            <person name="Xiao S."/>
        </authorList>
    </citation>
    <scope>NUCLEOTIDE SEQUENCE [LARGE SCALE GENOMIC DNA]</scope>
    <source>
        <strain evidence="3">JT15FE1705JMU</strain>
        <tissue evidence="3">Muscle</tissue>
    </source>
</reference>
<dbReference type="PANTHER" id="PTHR47055:SF3">
    <property type="entry name" value="PHORBOL-ESTER_DAG-TYPE DOMAIN-CONTAINING PROTEIN"/>
    <property type="match status" value="1"/>
</dbReference>
<feature type="compositionally biased region" description="Polar residues" evidence="1">
    <location>
        <begin position="145"/>
        <end position="188"/>
    </location>
</feature>
<feature type="compositionally biased region" description="Low complexity" evidence="1">
    <location>
        <begin position="119"/>
        <end position="131"/>
    </location>
</feature>
<protein>
    <submittedName>
        <fullName evidence="3">PiggyBac transposable element-derived protein 3</fullName>
    </submittedName>
</protein>
<dbReference type="EMBL" id="CM014081">
    <property type="protein sequence ID" value="TKS70094.1"/>
    <property type="molecule type" value="Genomic_DNA"/>
</dbReference>
<evidence type="ECO:0000313" key="4">
    <source>
        <dbReference type="Proteomes" id="UP000298787"/>
    </source>
</evidence>
<gene>
    <name evidence="3" type="ORF">D9C73_004161</name>
</gene>
<dbReference type="Pfam" id="PF13843">
    <property type="entry name" value="DDE_Tnp_1_7"/>
    <property type="match status" value="1"/>
</dbReference>
<dbReference type="AlphaFoldDB" id="A0A4U5U740"/>
<dbReference type="InterPro" id="IPR029526">
    <property type="entry name" value="PGBD"/>
</dbReference>
<dbReference type="GO" id="GO:0043565">
    <property type="term" value="F:sequence-specific DNA binding"/>
    <property type="evidence" value="ECO:0007669"/>
    <property type="project" value="TreeGrafter"/>
</dbReference>
<feature type="compositionally biased region" description="Polar residues" evidence="1">
    <location>
        <begin position="61"/>
        <end position="91"/>
    </location>
</feature>
<name>A0A4U5U740_COLLU</name>
<accession>A0A4U5U740</accession>
<sequence length="514" mass="57585">MKWCNDRVVEHVTEGYMAVSDRICRKHSSNVLYHMLCSMLCLSSPTSRHNSEGQLEDPRASSLQRGQPENARVSSLQRGQPENARVSSLQRGQLKDPGASKRQRGHPKDPRALKRQRVQPSQPEEPSSPTSRHNNEGQLEDPRASSLQRGQPENARVSSLQRGQPENARASSLQRGQPENARVSSLQRGQLEDPGASKRQRGHPKDARALKCQRVQPSQPEKPRSKLQVVKNKDRVFKRSKRPSTAVIPEYTTKGKQLNLSMDELLTFYGILIANGYSSVPRRHMYWSVDDDVNNESISGAMRRNRFDDIMASVHVVDNTKITDDPFFKVRPIFFELDQSYKIMPFQECHSVDESMISYYGWHGCKQFIKGKPIRFGYKPELGWPFSVFSVIRKYEYSADGNGPRGPPTWLVAVCIGRLMRHIAPPAALVASHVIRWRPHVNDTCSLTSVKATLKSAITPLSSVNLVSTLLSNFFMATRMSSKVAVDGELATLALASHASVSMAQRSSESSSPG</sequence>
<dbReference type="STRING" id="240159.A0A4U5U740"/>
<keyword evidence="4" id="KW-1185">Reference proteome</keyword>
<dbReference type="Proteomes" id="UP000298787">
    <property type="component" value="Chromosome 4"/>
</dbReference>
<dbReference type="InterPro" id="IPR052638">
    <property type="entry name" value="PiggyBac_TE-derived"/>
</dbReference>
<organism evidence="3 4">
    <name type="scientific">Collichthys lucidus</name>
    <name type="common">Big head croaker</name>
    <name type="synonym">Sciaena lucida</name>
    <dbReference type="NCBI Taxonomy" id="240159"/>
    <lineage>
        <taxon>Eukaryota</taxon>
        <taxon>Metazoa</taxon>
        <taxon>Chordata</taxon>
        <taxon>Craniata</taxon>
        <taxon>Vertebrata</taxon>
        <taxon>Euteleostomi</taxon>
        <taxon>Actinopterygii</taxon>
        <taxon>Neopterygii</taxon>
        <taxon>Teleostei</taxon>
        <taxon>Neoteleostei</taxon>
        <taxon>Acanthomorphata</taxon>
        <taxon>Eupercaria</taxon>
        <taxon>Sciaenidae</taxon>
        <taxon>Collichthys</taxon>
    </lineage>
</organism>
<feature type="domain" description="PiggyBac transposable element-derived protein" evidence="2">
    <location>
        <begin position="253"/>
        <end position="379"/>
    </location>
</feature>